<evidence type="ECO:0000313" key="2">
    <source>
        <dbReference type="Proteomes" id="UP001500449"/>
    </source>
</evidence>
<dbReference type="RefSeq" id="WP_344422721.1">
    <property type="nucleotide sequence ID" value="NZ_BAAAQK010000022.1"/>
</dbReference>
<evidence type="ECO:0000313" key="1">
    <source>
        <dbReference type="EMBL" id="GAA1866153.1"/>
    </source>
</evidence>
<accession>A0ABN2NEY7</accession>
<dbReference type="Proteomes" id="UP001500449">
    <property type="component" value="Unassembled WGS sequence"/>
</dbReference>
<comment type="caution">
    <text evidence="1">The sequence shown here is derived from an EMBL/GenBank/DDBJ whole genome shotgun (WGS) entry which is preliminary data.</text>
</comment>
<dbReference type="SUPFAM" id="SSF52980">
    <property type="entry name" value="Restriction endonuclease-like"/>
    <property type="match status" value="1"/>
</dbReference>
<dbReference type="Gene3D" id="3.40.960.10">
    <property type="entry name" value="VSR Endonuclease"/>
    <property type="match status" value="1"/>
</dbReference>
<dbReference type="EMBL" id="BAAAQK010000022">
    <property type="protein sequence ID" value="GAA1866153.1"/>
    <property type="molecule type" value="Genomic_DNA"/>
</dbReference>
<proteinExistence type="predicted"/>
<dbReference type="InterPro" id="IPR011335">
    <property type="entry name" value="Restrct_endonuc-II-like"/>
</dbReference>
<sequence length="292" mass="32248">MEPDYLTAQLRELDLFRGTDAIAQGMITHRDLRAGRYRRLFRDVYTWNGVPVTHELRARAAAMALPAGVVITGRSAAAVRGAPICWPDDPVHVAVPLGARVDRRTGLLVRRADLTAVEHEPWAGGLLASPLRMCLDLLVGRALPDSVADLDQVLRCRLVDRDGLRAMLRARRDNGIVVARHAEALAIDNADSVPESQVRVHLVLAGLDPVPQHWIELDGEQVALVDLAFPARKVAVEYDGGWRDGETWALNRDRARLNRVQEAGWRVVFVTAALLRTPNRMVAEISAALSSR</sequence>
<gene>
    <name evidence="1" type="ORF">GCM10009836_53220</name>
</gene>
<keyword evidence="2" id="KW-1185">Reference proteome</keyword>
<reference evidence="1 2" key="1">
    <citation type="journal article" date="2019" name="Int. J. Syst. Evol. Microbiol.">
        <title>The Global Catalogue of Microorganisms (GCM) 10K type strain sequencing project: providing services to taxonomists for standard genome sequencing and annotation.</title>
        <authorList>
            <consortium name="The Broad Institute Genomics Platform"/>
            <consortium name="The Broad Institute Genome Sequencing Center for Infectious Disease"/>
            <person name="Wu L."/>
            <person name="Ma J."/>
        </authorList>
    </citation>
    <scope>NUCLEOTIDE SEQUENCE [LARGE SCALE GENOMIC DNA]</scope>
    <source>
        <strain evidence="1 2">JCM 16009</strain>
    </source>
</reference>
<name>A0ABN2NEY7_9PSEU</name>
<organism evidence="1 2">
    <name type="scientific">Pseudonocardia ailaonensis</name>
    <dbReference type="NCBI Taxonomy" id="367279"/>
    <lineage>
        <taxon>Bacteria</taxon>
        <taxon>Bacillati</taxon>
        <taxon>Actinomycetota</taxon>
        <taxon>Actinomycetes</taxon>
        <taxon>Pseudonocardiales</taxon>
        <taxon>Pseudonocardiaceae</taxon>
        <taxon>Pseudonocardia</taxon>
    </lineage>
</organism>
<protein>
    <submittedName>
        <fullName evidence="1">DUF559 domain-containing protein</fullName>
    </submittedName>
</protein>